<name>A0ABU7FGC2_9ACTN</name>
<dbReference type="Proteomes" id="UP001333996">
    <property type="component" value="Unassembled WGS sequence"/>
</dbReference>
<dbReference type="Gene3D" id="2.60.40.1890">
    <property type="entry name" value="PCu(A)C copper chaperone"/>
    <property type="match status" value="1"/>
</dbReference>
<evidence type="ECO:0000256" key="1">
    <source>
        <dbReference type="SAM" id="SignalP"/>
    </source>
</evidence>
<dbReference type="RefSeq" id="WP_329506842.1">
    <property type="nucleotide sequence ID" value="NZ_BAAAYZ010000151.1"/>
</dbReference>
<accession>A0ABU7FGC2</accession>
<dbReference type="SUPFAM" id="SSF110087">
    <property type="entry name" value="DR1885-like metal-binding protein"/>
    <property type="match status" value="1"/>
</dbReference>
<evidence type="ECO:0000313" key="3">
    <source>
        <dbReference type="Proteomes" id="UP001333996"/>
    </source>
</evidence>
<dbReference type="InterPro" id="IPR058248">
    <property type="entry name" value="Lxx211020-like"/>
</dbReference>
<keyword evidence="1" id="KW-0732">Signal</keyword>
<dbReference type="PROSITE" id="PS51257">
    <property type="entry name" value="PROKAR_LIPOPROTEIN"/>
    <property type="match status" value="1"/>
</dbReference>
<gene>
    <name evidence="2" type="ORF">VXC91_10540</name>
</gene>
<dbReference type="InterPro" id="IPR036182">
    <property type="entry name" value="PCuAC_sf"/>
</dbReference>
<keyword evidence="3" id="KW-1185">Reference proteome</keyword>
<feature type="chain" id="PRO_5045451985" evidence="1">
    <location>
        <begin position="20"/>
        <end position="153"/>
    </location>
</feature>
<reference evidence="2" key="1">
    <citation type="submission" date="2024-01" db="EMBL/GenBank/DDBJ databases">
        <title>First draft genome sequence data of TA4-1, the type strain of Gram-positive actinobacterium Streptomyces chiangmaiensis.</title>
        <authorList>
            <person name="Yasawong M."/>
            <person name="Nantapong N."/>
        </authorList>
    </citation>
    <scope>NUCLEOTIDE SEQUENCE</scope>
    <source>
        <strain evidence="2">TA4-1</strain>
    </source>
</reference>
<dbReference type="EMBL" id="JAYWVC010000023">
    <property type="protein sequence ID" value="MED7822408.1"/>
    <property type="molecule type" value="Genomic_DNA"/>
</dbReference>
<dbReference type="PANTHER" id="PTHR36302:SF1">
    <property type="entry name" value="COPPER CHAPERONE PCU(A)C"/>
    <property type="match status" value="1"/>
</dbReference>
<evidence type="ECO:0000313" key="2">
    <source>
        <dbReference type="EMBL" id="MED7822408.1"/>
    </source>
</evidence>
<proteinExistence type="predicted"/>
<organism evidence="2 3">
    <name type="scientific">Streptomyces chiangmaiensis</name>
    <dbReference type="NCBI Taxonomy" id="766497"/>
    <lineage>
        <taxon>Bacteria</taxon>
        <taxon>Bacillati</taxon>
        <taxon>Actinomycetota</taxon>
        <taxon>Actinomycetes</taxon>
        <taxon>Kitasatosporales</taxon>
        <taxon>Streptomycetaceae</taxon>
        <taxon>Streptomyces</taxon>
    </lineage>
</organism>
<protein>
    <submittedName>
        <fullName evidence="2">Copper chaperone PCu(A)C</fullName>
    </submittedName>
</protein>
<dbReference type="InterPro" id="IPR007410">
    <property type="entry name" value="LpqE-like"/>
</dbReference>
<dbReference type="PANTHER" id="PTHR36302">
    <property type="entry name" value="BLR7088 PROTEIN"/>
    <property type="match status" value="1"/>
</dbReference>
<feature type="signal peptide" evidence="1">
    <location>
        <begin position="1"/>
        <end position="19"/>
    </location>
</feature>
<dbReference type="Pfam" id="PF04314">
    <property type="entry name" value="PCuAC"/>
    <property type="match status" value="1"/>
</dbReference>
<sequence>MNRRLGCPALVIAAGLVLAGCGGASSSSSAKPELKVTGAYMPAPPTSDLAAGFFTVSNSGGADTLTSVTSGLAGDVTLHSTKDGAMEEEKSFAVPVDGRLDFASGGNHLMFEKLTHKPKQGEKVSVQLHFAKSGTVTVEMPVESPTYNPKTGH</sequence>
<comment type="caution">
    <text evidence="2">The sequence shown here is derived from an EMBL/GenBank/DDBJ whole genome shotgun (WGS) entry which is preliminary data.</text>
</comment>